<dbReference type="EMBL" id="DXIJ01000034">
    <property type="protein sequence ID" value="HIV85504.1"/>
    <property type="molecule type" value="Genomic_DNA"/>
</dbReference>
<evidence type="ECO:0000256" key="4">
    <source>
        <dbReference type="ARBA" id="ARBA00023163"/>
    </source>
</evidence>
<dbReference type="GO" id="GO:0006353">
    <property type="term" value="P:DNA-templated transcription termination"/>
    <property type="evidence" value="ECO:0007669"/>
    <property type="project" value="UniProtKB-UniRule"/>
</dbReference>
<dbReference type="GO" id="GO:0003723">
    <property type="term" value="F:RNA binding"/>
    <property type="evidence" value="ECO:0007669"/>
    <property type="project" value="UniProtKB-UniRule"/>
</dbReference>
<evidence type="ECO:0000256" key="5">
    <source>
        <dbReference type="HAMAP-Rule" id="MF_01219"/>
    </source>
</evidence>
<dbReference type="PANTHER" id="PTHR11608">
    <property type="entry name" value="BIFUNCTIONAL PROTEIN PYRR"/>
    <property type="match status" value="1"/>
</dbReference>
<dbReference type="InterPro" id="IPR050137">
    <property type="entry name" value="PyrR_bifunctional"/>
</dbReference>
<keyword evidence="5 7" id="KW-0808">Transferase</keyword>
<evidence type="ECO:0000256" key="1">
    <source>
        <dbReference type="ARBA" id="ARBA00005565"/>
    </source>
</evidence>
<dbReference type="InterPro" id="IPR000836">
    <property type="entry name" value="PRTase_dom"/>
</dbReference>
<dbReference type="Gene3D" id="3.40.50.2020">
    <property type="match status" value="1"/>
</dbReference>
<keyword evidence="4 5" id="KW-0804">Transcription</keyword>
<dbReference type="Proteomes" id="UP000824162">
    <property type="component" value="Unassembled WGS sequence"/>
</dbReference>
<name>A0A9D1TLV6_9FIRM</name>
<dbReference type="SUPFAM" id="SSF53271">
    <property type="entry name" value="PRTase-like"/>
    <property type="match status" value="1"/>
</dbReference>
<dbReference type="EC" id="2.4.2.9" evidence="5"/>
<comment type="catalytic activity">
    <reaction evidence="5">
        <text>UMP + diphosphate = 5-phospho-alpha-D-ribose 1-diphosphate + uracil</text>
        <dbReference type="Rhea" id="RHEA:13017"/>
        <dbReference type="ChEBI" id="CHEBI:17568"/>
        <dbReference type="ChEBI" id="CHEBI:33019"/>
        <dbReference type="ChEBI" id="CHEBI:57865"/>
        <dbReference type="ChEBI" id="CHEBI:58017"/>
        <dbReference type="EC" id="2.4.2.9"/>
    </reaction>
</comment>
<dbReference type="InterPro" id="IPR029057">
    <property type="entry name" value="PRTase-like"/>
</dbReference>
<dbReference type="NCBIfam" id="NF003549">
    <property type="entry name" value="PRK05205.1-5"/>
    <property type="match status" value="1"/>
</dbReference>
<accession>A0A9D1TLV6</accession>
<evidence type="ECO:0000313" key="8">
    <source>
        <dbReference type="Proteomes" id="UP000824162"/>
    </source>
</evidence>
<gene>
    <name evidence="5 7" type="primary">pyrR</name>
    <name evidence="7" type="ORF">H9900_01700</name>
</gene>
<comment type="similarity">
    <text evidence="1 5">Belongs to the purine/pyrimidine phosphoribosyltransferase family. PyrR subfamily.</text>
</comment>
<evidence type="ECO:0000256" key="3">
    <source>
        <dbReference type="ARBA" id="ARBA00023015"/>
    </source>
</evidence>
<sequence>MKVNVILEKDDIEKKLKRIADEIIERNIGLNDICLIGIVRRGVNVAEQLAGYIEEKSEMRVDVGSLDITLYGADHNLIALYPVLNDTNIPFPIDDRVVVLVDDILYTGKTIHTAIEALLKIGSPAEVQLACFVDRGRRSFPISADYVGVRVPSSGLERVALHVETVDGESCVLIEKRSAPAVYKGKA</sequence>
<dbReference type="HAMAP" id="MF_01219">
    <property type="entry name" value="PyrR"/>
    <property type="match status" value="1"/>
</dbReference>
<reference evidence="7" key="1">
    <citation type="journal article" date="2021" name="PeerJ">
        <title>Extensive microbial diversity within the chicken gut microbiome revealed by metagenomics and culture.</title>
        <authorList>
            <person name="Gilroy R."/>
            <person name="Ravi A."/>
            <person name="Getino M."/>
            <person name="Pursley I."/>
            <person name="Horton D.L."/>
            <person name="Alikhan N.F."/>
            <person name="Baker D."/>
            <person name="Gharbi K."/>
            <person name="Hall N."/>
            <person name="Watson M."/>
            <person name="Adriaenssens E.M."/>
            <person name="Foster-Nyarko E."/>
            <person name="Jarju S."/>
            <person name="Secka A."/>
            <person name="Antonio M."/>
            <person name="Oren A."/>
            <person name="Chaudhuri R.R."/>
            <person name="La Ragione R."/>
            <person name="Hildebrand F."/>
            <person name="Pallen M.J."/>
        </authorList>
    </citation>
    <scope>NUCLEOTIDE SEQUENCE</scope>
    <source>
        <strain evidence="7">5790</strain>
    </source>
</reference>
<proteinExistence type="inferred from homology"/>
<protein>
    <recommendedName>
        <fullName evidence="5">Bifunctional protein PyrR</fullName>
    </recommendedName>
    <domain>
        <recommendedName>
            <fullName evidence="5">Pyrimidine operon regulatory protein</fullName>
        </recommendedName>
    </domain>
    <domain>
        <recommendedName>
            <fullName evidence="5">Uracil phosphoribosyltransferase</fullName>
            <shortName evidence="5">UPRTase</shortName>
            <ecNumber evidence="5">2.4.2.9</ecNumber>
        </recommendedName>
    </domain>
</protein>
<feature type="short sequence motif" description="PRPP-binding" evidence="5">
    <location>
        <begin position="98"/>
        <end position="110"/>
    </location>
</feature>
<keyword evidence="2 5" id="KW-0806">Transcription termination</keyword>
<comment type="function">
    <text evidence="5">Also displays a weak uracil phosphoribosyltransferase activity which is not physiologically significant.</text>
</comment>
<dbReference type="GO" id="GO:0004845">
    <property type="term" value="F:uracil phosphoribosyltransferase activity"/>
    <property type="evidence" value="ECO:0007669"/>
    <property type="project" value="UniProtKB-UniRule"/>
</dbReference>
<dbReference type="PANTHER" id="PTHR11608:SF0">
    <property type="entry name" value="BIFUNCTIONAL PROTEIN PYRR"/>
    <property type="match status" value="1"/>
</dbReference>
<dbReference type="InterPro" id="IPR023050">
    <property type="entry name" value="PyrR"/>
</dbReference>
<keyword evidence="5 7" id="KW-0328">Glycosyltransferase</keyword>
<comment type="subunit">
    <text evidence="5">Homodimer and homohexamer; in equilibrium.</text>
</comment>
<keyword evidence="3 5" id="KW-0805">Transcription regulation</keyword>
<reference evidence="7" key="2">
    <citation type="submission" date="2021-04" db="EMBL/GenBank/DDBJ databases">
        <authorList>
            <person name="Gilroy R."/>
        </authorList>
    </citation>
    <scope>NUCLEOTIDE SEQUENCE</scope>
    <source>
        <strain evidence="7">5790</strain>
    </source>
</reference>
<dbReference type="Pfam" id="PF00156">
    <property type="entry name" value="Pribosyltran"/>
    <property type="match status" value="1"/>
</dbReference>
<dbReference type="CDD" id="cd06223">
    <property type="entry name" value="PRTases_typeI"/>
    <property type="match status" value="1"/>
</dbReference>
<evidence type="ECO:0000259" key="6">
    <source>
        <dbReference type="Pfam" id="PF00156"/>
    </source>
</evidence>
<comment type="caution">
    <text evidence="7">The sequence shown here is derived from an EMBL/GenBank/DDBJ whole genome shotgun (WGS) entry which is preliminary data.</text>
</comment>
<evidence type="ECO:0000313" key="7">
    <source>
        <dbReference type="EMBL" id="HIV85504.1"/>
    </source>
</evidence>
<organism evidence="7 8">
    <name type="scientific">Candidatus Monoglobus merdigallinarum</name>
    <dbReference type="NCBI Taxonomy" id="2838698"/>
    <lineage>
        <taxon>Bacteria</taxon>
        <taxon>Bacillati</taxon>
        <taxon>Bacillota</taxon>
        <taxon>Clostridia</taxon>
        <taxon>Monoglobales</taxon>
        <taxon>Monoglobaceae</taxon>
        <taxon>Monoglobus</taxon>
    </lineage>
</organism>
<dbReference type="AlphaFoldDB" id="A0A9D1TLV6"/>
<comment type="function">
    <text evidence="5">Regulates transcriptional attenuation of the pyrimidine nucleotide (pyr) operon by binding in a uridine-dependent manner to specific sites on pyr mRNA. This disrupts an antiterminator hairpin in the RNA and favors formation of a downstream transcription terminator, leading to a reduced expression of downstream genes.</text>
</comment>
<keyword evidence="5" id="KW-0694">RNA-binding</keyword>
<feature type="domain" description="Phosphoribosyltransferase" evidence="6">
    <location>
        <begin position="6"/>
        <end position="149"/>
    </location>
</feature>
<evidence type="ECO:0000256" key="2">
    <source>
        <dbReference type="ARBA" id="ARBA00022472"/>
    </source>
</evidence>